<evidence type="ECO:0000256" key="1">
    <source>
        <dbReference type="SAM" id="MobiDB-lite"/>
    </source>
</evidence>
<keyword evidence="4" id="KW-1185">Reference proteome</keyword>
<reference evidence="3 4" key="1">
    <citation type="submission" date="2014-04" db="EMBL/GenBank/DDBJ databases">
        <authorList>
            <consortium name="DOE Joint Genome Institute"/>
            <person name="Kuo A."/>
            <person name="Zuccaro A."/>
            <person name="Kohler A."/>
            <person name="Nagy L.G."/>
            <person name="Floudas D."/>
            <person name="Copeland A."/>
            <person name="Barry K.W."/>
            <person name="Cichocki N."/>
            <person name="Veneault-Fourrey C."/>
            <person name="LaButti K."/>
            <person name="Lindquist E.A."/>
            <person name="Lipzen A."/>
            <person name="Lundell T."/>
            <person name="Morin E."/>
            <person name="Murat C."/>
            <person name="Sun H."/>
            <person name="Tunlid A."/>
            <person name="Henrissat B."/>
            <person name="Grigoriev I.V."/>
            <person name="Hibbett D.S."/>
            <person name="Martin F."/>
            <person name="Nordberg H.P."/>
            <person name="Cantor M.N."/>
            <person name="Hua S.X."/>
        </authorList>
    </citation>
    <scope>NUCLEOTIDE SEQUENCE [LARGE SCALE GENOMIC DNA]</scope>
    <source>
        <strain evidence="3 4">MAFF 305830</strain>
    </source>
</reference>
<dbReference type="STRING" id="933852.A0A0C3BK14"/>
<dbReference type="AlphaFoldDB" id="A0A0C3BK14"/>
<sequence length="335" mass="38145">MSRWRAAPPSTGIMDWDQTAPRTLPRPEIPSTRHPHYSSPLSLASYRLILPHDVLTGPVLPMSSEKPRLHSCPTLPVELYRQIIQYITSNHDICSLARVSRAFQVEAERVLYHTLYLRHHIKTIWRCESLASQPRIALYVRKLSIILDQYTPLEPIARALRACSNLRHLCLRGAAWSDYSKVLDAVTSTDIQEFTCHARGEAGLVRFLERQPNLKELDFEAHGFDLENLSYRAARKLTTFTGWLATAATVVPGRPVKQLTLTSDMTWDATVRAVRRLSEAQEDVTVLDIRMGVLRNPMPWTILESVFTSLRGLRFLGVCSLDCAKVSHFCHFSYP</sequence>
<dbReference type="EMBL" id="KN824280">
    <property type="protein sequence ID" value="KIM32424.1"/>
    <property type="molecule type" value="Genomic_DNA"/>
</dbReference>
<dbReference type="HOGENOM" id="CLU_829403_0_0_1"/>
<proteinExistence type="predicted"/>
<dbReference type="SUPFAM" id="SSF81383">
    <property type="entry name" value="F-box domain"/>
    <property type="match status" value="1"/>
</dbReference>
<protein>
    <recommendedName>
        <fullName evidence="2">F-box domain-containing protein</fullName>
    </recommendedName>
</protein>
<dbReference type="InterPro" id="IPR036047">
    <property type="entry name" value="F-box-like_dom_sf"/>
</dbReference>
<dbReference type="OrthoDB" id="3188866at2759"/>
<dbReference type="InterPro" id="IPR001810">
    <property type="entry name" value="F-box_dom"/>
</dbReference>
<evidence type="ECO:0000313" key="3">
    <source>
        <dbReference type="EMBL" id="KIM32424.1"/>
    </source>
</evidence>
<reference evidence="4" key="2">
    <citation type="submission" date="2015-01" db="EMBL/GenBank/DDBJ databases">
        <title>Evolutionary Origins and Diversification of the Mycorrhizal Mutualists.</title>
        <authorList>
            <consortium name="DOE Joint Genome Institute"/>
            <consortium name="Mycorrhizal Genomics Consortium"/>
            <person name="Kohler A."/>
            <person name="Kuo A."/>
            <person name="Nagy L.G."/>
            <person name="Floudas D."/>
            <person name="Copeland A."/>
            <person name="Barry K.W."/>
            <person name="Cichocki N."/>
            <person name="Veneault-Fourrey C."/>
            <person name="LaButti K."/>
            <person name="Lindquist E.A."/>
            <person name="Lipzen A."/>
            <person name="Lundell T."/>
            <person name="Morin E."/>
            <person name="Murat C."/>
            <person name="Riley R."/>
            <person name="Ohm R."/>
            <person name="Sun H."/>
            <person name="Tunlid A."/>
            <person name="Henrissat B."/>
            <person name="Grigoriev I.V."/>
            <person name="Hibbett D.S."/>
            <person name="Martin F."/>
        </authorList>
    </citation>
    <scope>NUCLEOTIDE SEQUENCE [LARGE SCALE GENOMIC DNA]</scope>
    <source>
        <strain evidence="4">MAFF 305830</strain>
    </source>
</reference>
<feature type="domain" description="F-box" evidence="2">
    <location>
        <begin position="74"/>
        <end position="118"/>
    </location>
</feature>
<organism evidence="3 4">
    <name type="scientific">Serendipita vermifera MAFF 305830</name>
    <dbReference type="NCBI Taxonomy" id="933852"/>
    <lineage>
        <taxon>Eukaryota</taxon>
        <taxon>Fungi</taxon>
        <taxon>Dikarya</taxon>
        <taxon>Basidiomycota</taxon>
        <taxon>Agaricomycotina</taxon>
        <taxon>Agaricomycetes</taxon>
        <taxon>Sebacinales</taxon>
        <taxon>Serendipitaceae</taxon>
        <taxon>Serendipita</taxon>
    </lineage>
</organism>
<evidence type="ECO:0000259" key="2">
    <source>
        <dbReference type="Pfam" id="PF12937"/>
    </source>
</evidence>
<dbReference type="Proteomes" id="UP000054097">
    <property type="component" value="Unassembled WGS sequence"/>
</dbReference>
<accession>A0A0C3BK14</accession>
<dbReference type="Pfam" id="PF12937">
    <property type="entry name" value="F-box-like"/>
    <property type="match status" value="1"/>
</dbReference>
<gene>
    <name evidence="3" type="ORF">M408DRAFT_218542</name>
</gene>
<name>A0A0C3BK14_SERVB</name>
<evidence type="ECO:0000313" key="4">
    <source>
        <dbReference type="Proteomes" id="UP000054097"/>
    </source>
</evidence>
<feature type="region of interest" description="Disordered" evidence="1">
    <location>
        <begin position="1"/>
        <end position="36"/>
    </location>
</feature>